<organism evidence="2">
    <name type="scientific">viral metagenome</name>
    <dbReference type="NCBI Taxonomy" id="1070528"/>
    <lineage>
        <taxon>unclassified sequences</taxon>
        <taxon>metagenomes</taxon>
        <taxon>organismal metagenomes</taxon>
    </lineage>
</organism>
<keyword evidence="1" id="KW-0175">Coiled coil</keyword>
<name>A0A6C0LAY9_9ZZZZ</name>
<feature type="coiled-coil region" evidence="1">
    <location>
        <begin position="150"/>
        <end position="177"/>
    </location>
</feature>
<dbReference type="AlphaFoldDB" id="A0A6C0LAY9"/>
<proteinExistence type="predicted"/>
<protein>
    <submittedName>
        <fullName evidence="2">Uncharacterized protein</fullName>
    </submittedName>
</protein>
<evidence type="ECO:0000313" key="2">
    <source>
        <dbReference type="EMBL" id="QHU27743.1"/>
    </source>
</evidence>
<evidence type="ECO:0000256" key="1">
    <source>
        <dbReference type="SAM" id="Coils"/>
    </source>
</evidence>
<dbReference type="EMBL" id="MN740461">
    <property type="protein sequence ID" value="QHU27743.1"/>
    <property type="molecule type" value="Genomic_DNA"/>
</dbReference>
<reference evidence="2" key="1">
    <citation type="journal article" date="2020" name="Nature">
        <title>Giant virus diversity and host interactions through global metagenomics.</title>
        <authorList>
            <person name="Schulz F."/>
            <person name="Roux S."/>
            <person name="Paez-Espino D."/>
            <person name="Jungbluth S."/>
            <person name="Walsh D.A."/>
            <person name="Denef V.J."/>
            <person name="McMahon K.D."/>
            <person name="Konstantinidis K.T."/>
            <person name="Eloe-Fadrosh E.A."/>
            <person name="Kyrpides N.C."/>
            <person name="Woyke T."/>
        </authorList>
    </citation>
    <scope>NUCLEOTIDE SEQUENCE</scope>
    <source>
        <strain evidence="2">GVMAG-M-3300027769-26</strain>
    </source>
</reference>
<sequence length="183" mass="21535">MEACFIKILNDEYLIPEFIDQQSDYYKDYLKANAEAAEAAVADMNALVASIIFNNHGVVIPFKYRLTDEQFAIYEKNKHDVIDTLAWYIFDYNVCRRIVEEYGVFKIIATVISEYGAENTAHIFKNKNEEELYRYYGYYILLEYFDNIVYLSNNEEAEATTEDIEELEKLIKDISKNKNTMIL</sequence>
<accession>A0A6C0LAY9</accession>